<evidence type="ECO:0000259" key="8">
    <source>
        <dbReference type="PROSITE" id="PS50109"/>
    </source>
</evidence>
<dbReference type="SUPFAM" id="SSF47384">
    <property type="entry name" value="Homodimeric domain of signal transducing histidine kinase"/>
    <property type="match status" value="1"/>
</dbReference>
<evidence type="ECO:0000256" key="5">
    <source>
        <dbReference type="ARBA" id="ARBA00022679"/>
    </source>
</evidence>
<dbReference type="Pfam" id="PF01590">
    <property type="entry name" value="GAF"/>
    <property type="match status" value="1"/>
</dbReference>
<feature type="domain" description="Histidine kinase" evidence="8">
    <location>
        <begin position="595"/>
        <end position="813"/>
    </location>
</feature>
<gene>
    <name evidence="10" type="ORF">KOI35_14195</name>
</gene>
<dbReference type="PROSITE" id="PS50109">
    <property type="entry name" value="HIS_KIN"/>
    <property type="match status" value="1"/>
</dbReference>
<dbReference type="InterPro" id="IPR013656">
    <property type="entry name" value="PAS_4"/>
</dbReference>
<organism evidence="10 11">
    <name type="scientific">Paractinoplanes bogorensis</name>
    <dbReference type="NCBI Taxonomy" id="1610840"/>
    <lineage>
        <taxon>Bacteria</taxon>
        <taxon>Bacillati</taxon>
        <taxon>Actinomycetota</taxon>
        <taxon>Actinomycetes</taxon>
        <taxon>Micromonosporales</taxon>
        <taxon>Micromonosporaceae</taxon>
        <taxon>Paractinoplanes</taxon>
    </lineage>
</organism>
<evidence type="ECO:0000256" key="2">
    <source>
        <dbReference type="ARBA" id="ARBA00004236"/>
    </source>
</evidence>
<dbReference type="Gene3D" id="3.30.450.40">
    <property type="match status" value="2"/>
</dbReference>
<accession>A0ABS5YRJ9</accession>
<feature type="domain" description="PAS" evidence="9">
    <location>
        <begin position="281"/>
        <end position="317"/>
    </location>
</feature>
<dbReference type="InterPro" id="IPR036097">
    <property type="entry name" value="HisK_dim/P_sf"/>
</dbReference>
<evidence type="ECO:0000259" key="9">
    <source>
        <dbReference type="PROSITE" id="PS50112"/>
    </source>
</evidence>
<dbReference type="Gene3D" id="3.30.565.10">
    <property type="entry name" value="Histidine kinase-like ATPase, C-terminal domain"/>
    <property type="match status" value="1"/>
</dbReference>
<dbReference type="InterPro" id="IPR000014">
    <property type="entry name" value="PAS"/>
</dbReference>
<dbReference type="InterPro" id="IPR004358">
    <property type="entry name" value="Sig_transdc_His_kin-like_C"/>
</dbReference>
<keyword evidence="11" id="KW-1185">Reference proteome</keyword>
<dbReference type="RefSeq" id="WP_215787444.1">
    <property type="nucleotide sequence ID" value="NZ_JAHKKG010000004.1"/>
</dbReference>
<evidence type="ECO:0000256" key="3">
    <source>
        <dbReference type="ARBA" id="ARBA00012438"/>
    </source>
</evidence>
<keyword evidence="4" id="KW-0597">Phosphoprotein</keyword>
<evidence type="ECO:0000256" key="4">
    <source>
        <dbReference type="ARBA" id="ARBA00022553"/>
    </source>
</evidence>
<evidence type="ECO:0000256" key="7">
    <source>
        <dbReference type="ARBA" id="ARBA00023012"/>
    </source>
</evidence>
<dbReference type="InterPro" id="IPR003018">
    <property type="entry name" value="GAF"/>
</dbReference>
<dbReference type="SUPFAM" id="SSF55874">
    <property type="entry name" value="ATPase domain of HSP90 chaperone/DNA topoisomerase II/histidine kinase"/>
    <property type="match status" value="1"/>
</dbReference>
<evidence type="ECO:0000256" key="1">
    <source>
        <dbReference type="ARBA" id="ARBA00000085"/>
    </source>
</evidence>
<evidence type="ECO:0000313" key="10">
    <source>
        <dbReference type="EMBL" id="MBU2664650.1"/>
    </source>
</evidence>
<feature type="domain" description="PAS" evidence="9">
    <location>
        <begin position="156"/>
        <end position="210"/>
    </location>
</feature>
<dbReference type="Pfam" id="PF00512">
    <property type="entry name" value="HisKA"/>
    <property type="match status" value="1"/>
</dbReference>
<dbReference type="InterPro" id="IPR029016">
    <property type="entry name" value="GAF-like_dom_sf"/>
</dbReference>
<dbReference type="CDD" id="cd00082">
    <property type="entry name" value="HisKA"/>
    <property type="match status" value="1"/>
</dbReference>
<comment type="subcellular location">
    <subcellularLocation>
        <location evidence="2">Cell membrane</location>
    </subcellularLocation>
</comment>
<dbReference type="CDD" id="cd00130">
    <property type="entry name" value="PAS"/>
    <property type="match status" value="1"/>
</dbReference>
<dbReference type="SMART" id="SM00065">
    <property type="entry name" value="GAF"/>
    <property type="match status" value="2"/>
</dbReference>
<dbReference type="Pfam" id="PF00989">
    <property type="entry name" value="PAS"/>
    <property type="match status" value="1"/>
</dbReference>
<dbReference type="InterPro" id="IPR013767">
    <property type="entry name" value="PAS_fold"/>
</dbReference>
<dbReference type="InterPro" id="IPR005467">
    <property type="entry name" value="His_kinase_dom"/>
</dbReference>
<dbReference type="Pfam" id="PF08448">
    <property type="entry name" value="PAS_4"/>
    <property type="match status" value="1"/>
</dbReference>
<comment type="catalytic activity">
    <reaction evidence="1">
        <text>ATP + protein L-histidine = ADP + protein N-phospho-L-histidine.</text>
        <dbReference type="EC" id="2.7.13.3"/>
    </reaction>
</comment>
<dbReference type="PANTHER" id="PTHR43711:SF1">
    <property type="entry name" value="HISTIDINE KINASE 1"/>
    <property type="match status" value="1"/>
</dbReference>
<dbReference type="InterPro" id="IPR036890">
    <property type="entry name" value="HATPase_C_sf"/>
</dbReference>
<dbReference type="SMART" id="SM00388">
    <property type="entry name" value="HisKA"/>
    <property type="match status" value="1"/>
</dbReference>
<comment type="caution">
    <text evidence="10">The sequence shown here is derived from an EMBL/GenBank/DDBJ whole genome shotgun (WGS) entry which is preliminary data.</text>
</comment>
<reference evidence="10 11" key="1">
    <citation type="submission" date="2021-06" db="EMBL/GenBank/DDBJ databases">
        <title>Actinoplanes lichenicola sp. nov., and Actinoplanes ovalisporus sp. nov., isolated from lichen in Thailand.</title>
        <authorList>
            <person name="Saeng-In P."/>
            <person name="Kanchanasin P."/>
            <person name="Yuki M."/>
            <person name="Kudo T."/>
            <person name="Ohkuma M."/>
            <person name="Phongsopitanun W."/>
            <person name="Tanasupawat S."/>
        </authorList>
    </citation>
    <scope>NUCLEOTIDE SEQUENCE [LARGE SCALE GENOMIC DNA]</scope>
    <source>
        <strain evidence="10 11">NBRC 110975</strain>
    </source>
</reference>
<dbReference type="Gene3D" id="1.10.287.130">
    <property type="match status" value="1"/>
</dbReference>
<sequence>MTDAARLLRLRGTGMLGGPAYPSLDRLARAAAHQLRASQALVSLVGADRRYVAGHYGTAPDRTFCLIVVDTDAPLMISDARADDRVAGHPAIGDGVVAYAGFPIRSPDGYPLGAFGVLDDRARDWEPRELLLVEDLAAAAETEIALRSAEREEALAAQRLRGMLDTAPDAHVSIDAWGIVIGWNAAAERIFGYRAAETLGRPVSDLIIPDRYIAAHSAGLARLHSGGPSTLVGRRVELTARRRDGSEFPVEMSLLQAESGFHAFLHDITDRQAERSQLEHERAFLQALLDSLDTGVGACDEDGRLTLFNQALRDIHGRGVSGDLPAGDWSRAYDMFGPDGHTPLAVDEIPLVQAYGGKRVDRAEMVIARDGEGPRRFHVNARPLETPDGRRLGAVVAMHDITEQRRAETFRELRLDVARGLADAHSAGEAADRTVAAVGAGLGWALGEFWQVDDLSGTIIRVGSWAAPGHGIPDRPPLVRKGVGIAGNAWANDTEVWITEVLDDPRTVLKAEQVRAAGLHSAIGVPVRSDEKVLGVLLFFTAVPIEPDPEVLDLLDGVCAHLGRHMERRRAEELALSLAATQARLAAAQEEMVGMVSHELRNPLGAIRSYSETLLDDPGLTDEQRHLAEVIDRRSGHMQHLVDDLLDLARLEAGQMHIDPQPISAARLVREAVQAQQPAADAKGLTVTLDVPRHLPVHADPVRLRQVLDNLVSNAVKYTPSGGTVTVTASLDVSSTGEAMISVADTGIGVPEDEYERLFDRFFRASNAVRNGTKGTGLGLAITKAIVDAHGGAVTATPAPSGGSLFTVTLPTA</sequence>
<dbReference type="InterPro" id="IPR050736">
    <property type="entry name" value="Sensor_HK_Regulatory"/>
</dbReference>
<dbReference type="EMBL" id="JAHKKG010000004">
    <property type="protein sequence ID" value="MBU2664650.1"/>
    <property type="molecule type" value="Genomic_DNA"/>
</dbReference>
<dbReference type="PRINTS" id="PR00344">
    <property type="entry name" value="BCTRLSENSOR"/>
</dbReference>
<dbReference type="InterPro" id="IPR003661">
    <property type="entry name" value="HisK_dim/P_dom"/>
</dbReference>
<dbReference type="Proteomes" id="UP001519654">
    <property type="component" value="Unassembled WGS sequence"/>
</dbReference>
<dbReference type="PROSITE" id="PS50112">
    <property type="entry name" value="PAS"/>
    <property type="match status" value="2"/>
</dbReference>
<dbReference type="SMART" id="SM00387">
    <property type="entry name" value="HATPase_c"/>
    <property type="match status" value="1"/>
</dbReference>
<dbReference type="PANTHER" id="PTHR43711">
    <property type="entry name" value="TWO-COMPONENT HISTIDINE KINASE"/>
    <property type="match status" value="1"/>
</dbReference>
<dbReference type="Pfam" id="PF02518">
    <property type="entry name" value="HATPase_c"/>
    <property type="match status" value="1"/>
</dbReference>
<dbReference type="NCBIfam" id="TIGR00229">
    <property type="entry name" value="sensory_box"/>
    <property type="match status" value="1"/>
</dbReference>
<evidence type="ECO:0000313" key="11">
    <source>
        <dbReference type="Proteomes" id="UP001519654"/>
    </source>
</evidence>
<keyword evidence="5" id="KW-0808">Transferase</keyword>
<evidence type="ECO:0000256" key="6">
    <source>
        <dbReference type="ARBA" id="ARBA00022777"/>
    </source>
</evidence>
<dbReference type="CDD" id="cd00075">
    <property type="entry name" value="HATPase"/>
    <property type="match status" value="1"/>
</dbReference>
<protein>
    <recommendedName>
        <fullName evidence="3">histidine kinase</fullName>
        <ecNumber evidence="3">2.7.13.3</ecNumber>
    </recommendedName>
</protein>
<dbReference type="EC" id="2.7.13.3" evidence="3"/>
<dbReference type="SUPFAM" id="SSF55781">
    <property type="entry name" value="GAF domain-like"/>
    <property type="match status" value="2"/>
</dbReference>
<keyword evidence="6" id="KW-0418">Kinase</keyword>
<dbReference type="InterPro" id="IPR035965">
    <property type="entry name" value="PAS-like_dom_sf"/>
</dbReference>
<dbReference type="Gene3D" id="3.30.450.20">
    <property type="entry name" value="PAS domain"/>
    <property type="match status" value="2"/>
</dbReference>
<dbReference type="SMART" id="SM00091">
    <property type="entry name" value="PAS"/>
    <property type="match status" value="2"/>
</dbReference>
<proteinExistence type="predicted"/>
<dbReference type="InterPro" id="IPR003594">
    <property type="entry name" value="HATPase_dom"/>
</dbReference>
<name>A0ABS5YRJ9_9ACTN</name>
<dbReference type="SUPFAM" id="SSF55785">
    <property type="entry name" value="PYP-like sensor domain (PAS domain)"/>
    <property type="match status" value="2"/>
</dbReference>
<dbReference type="Pfam" id="PF13185">
    <property type="entry name" value="GAF_2"/>
    <property type="match status" value="1"/>
</dbReference>
<keyword evidence="7" id="KW-0902">Two-component regulatory system</keyword>